<reference evidence="2" key="1">
    <citation type="journal article" date="2021" name="Sci. Adv.">
        <title>The American lobster genome reveals insights on longevity, neural, and immune adaptations.</title>
        <authorList>
            <person name="Polinski J.M."/>
            <person name="Zimin A.V."/>
            <person name="Clark K.F."/>
            <person name="Kohn A.B."/>
            <person name="Sadowski N."/>
            <person name="Timp W."/>
            <person name="Ptitsyn A."/>
            <person name="Khanna P."/>
            <person name="Romanova D.Y."/>
            <person name="Williams P."/>
            <person name="Greenwood S.J."/>
            <person name="Moroz L.L."/>
            <person name="Walt D.R."/>
            <person name="Bodnar A.G."/>
        </authorList>
    </citation>
    <scope>NUCLEOTIDE SEQUENCE</scope>
    <source>
        <strain evidence="2">GMGI-L3</strain>
    </source>
</reference>
<organism evidence="2 3">
    <name type="scientific">Homarus americanus</name>
    <name type="common">American lobster</name>
    <dbReference type="NCBI Taxonomy" id="6706"/>
    <lineage>
        <taxon>Eukaryota</taxon>
        <taxon>Metazoa</taxon>
        <taxon>Ecdysozoa</taxon>
        <taxon>Arthropoda</taxon>
        <taxon>Crustacea</taxon>
        <taxon>Multicrustacea</taxon>
        <taxon>Malacostraca</taxon>
        <taxon>Eumalacostraca</taxon>
        <taxon>Eucarida</taxon>
        <taxon>Decapoda</taxon>
        <taxon>Pleocyemata</taxon>
        <taxon>Astacidea</taxon>
        <taxon>Nephropoidea</taxon>
        <taxon>Nephropidae</taxon>
        <taxon>Homarus</taxon>
    </lineage>
</organism>
<proteinExistence type="predicted"/>
<gene>
    <name evidence="2" type="ORF">Hamer_G020854</name>
</gene>
<dbReference type="EMBL" id="JAHLQT010031693">
    <property type="protein sequence ID" value="KAG7160056.1"/>
    <property type="molecule type" value="Genomic_DNA"/>
</dbReference>
<feature type="compositionally biased region" description="Polar residues" evidence="1">
    <location>
        <begin position="20"/>
        <end position="32"/>
    </location>
</feature>
<evidence type="ECO:0000256" key="1">
    <source>
        <dbReference type="SAM" id="MobiDB-lite"/>
    </source>
</evidence>
<evidence type="ECO:0000313" key="2">
    <source>
        <dbReference type="EMBL" id="KAG7160056.1"/>
    </source>
</evidence>
<feature type="region of interest" description="Disordered" evidence="1">
    <location>
        <begin position="116"/>
        <end position="242"/>
    </location>
</feature>
<name>A0A8J5MQI4_HOMAM</name>
<sequence length="320" mass="35900">WSRSQATSKEEPDPTCPHSVKQNPFQQIQQNPHINRLNRTFMSTNPTEPRINRLPGVLRRIQNTRFPARVYPLEERGKREGDGPFDGFLAAIATATSFENTPRRLLATGPYTRSFFDTTSFSSSTGDATLGREPQPSLDMKTNHTQTSPDHRLNRVKPSPNLTTNHTQQTSTDHRMSHTRSNPILRPPLPLIPPSTQEDGSIELSKDAFRSRTSSQPRRRDTSSSGDPGPHPQGSDGDGGNVDNVLAALVGYSRDPELWRFVHSVVDELDYSRRARSKVPIRSRLPALHLSPSRGRRWRAAPGMSYPTIKTKVDSRQNSL</sequence>
<feature type="compositionally biased region" description="Low complexity" evidence="1">
    <location>
        <begin position="116"/>
        <end position="125"/>
    </location>
</feature>
<dbReference type="Proteomes" id="UP000747542">
    <property type="component" value="Unassembled WGS sequence"/>
</dbReference>
<feature type="region of interest" description="Disordered" evidence="1">
    <location>
        <begin position="1"/>
        <end position="32"/>
    </location>
</feature>
<evidence type="ECO:0000313" key="3">
    <source>
        <dbReference type="Proteomes" id="UP000747542"/>
    </source>
</evidence>
<dbReference type="AlphaFoldDB" id="A0A8J5MQI4"/>
<accession>A0A8J5MQI4</accession>
<comment type="caution">
    <text evidence="2">The sequence shown here is derived from an EMBL/GenBank/DDBJ whole genome shotgun (WGS) entry which is preliminary data.</text>
</comment>
<feature type="non-terminal residue" evidence="2">
    <location>
        <position position="1"/>
    </location>
</feature>
<protein>
    <submittedName>
        <fullName evidence="2">Uncharacterized protein</fullName>
    </submittedName>
</protein>
<feature type="non-terminal residue" evidence="2">
    <location>
        <position position="320"/>
    </location>
</feature>
<feature type="compositionally biased region" description="Polar residues" evidence="1">
    <location>
        <begin position="160"/>
        <end position="171"/>
    </location>
</feature>
<keyword evidence="3" id="KW-1185">Reference proteome</keyword>